<dbReference type="AlphaFoldDB" id="A0A7C8PPF2"/>
<sequence length="200" mass="21801">MSNCGQRIIGAIVEFFTATPAAPVDLELFARENTTKTEVSTTIQIIFITAVPIQTQVTAISQIQTATKSNVTLPVQNPNTKNLLAVLTADSFHPRPQLTLYLIELSSSNLLRVSAGGNGSQFGDIYNLGQYWIATGFGKENKSNWTQIDLNPYPPKFGEIANAGTTKRRENGPVRISDWVSIPSAGRVLWSLAAYDPDSE</sequence>
<protein>
    <submittedName>
        <fullName evidence="1">Uncharacterized protein</fullName>
    </submittedName>
</protein>
<dbReference type="Proteomes" id="UP000479691">
    <property type="component" value="Unassembled WGS sequence"/>
</dbReference>
<proteinExistence type="predicted"/>
<accession>A0A7C8PPF2</accession>
<evidence type="ECO:0000313" key="1">
    <source>
        <dbReference type="EMBL" id="KAF3168698.1"/>
    </source>
</evidence>
<gene>
    <name evidence="1" type="ORF">TWF788_010816</name>
</gene>
<evidence type="ECO:0000313" key="2">
    <source>
        <dbReference type="Proteomes" id="UP000479691"/>
    </source>
</evidence>
<dbReference type="EMBL" id="JAABOE010000084">
    <property type="protein sequence ID" value="KAF3168698.1"/>
    <property type="molecule type" value="Genomic_DNA"/>
</dbReference>
<reference evidence="1 2" key="1">
    <citation type="submission" date="2019-06" db="EMBL/GenBank/DDBJ databases">
        <authorList>
            <person name="Palmer J.M."/>
        </authorList>
    </citation>
    <scope>NUCLEOTIDE SEQUENCE [LARGE SCALE GENOMIC DNA]</scope>
    <source>
        <strain evidence="1 2">TWF788</strain>
    </source>
</reference>
<comment type="caution">
    <text evidence="1">The sequence shown here is derived from an EMBL/GenBank/DDBJ whole genome shotgun (WGS) entry which is preliminary data.</text>
</comment>
<name>A0A7C8PPF2_ORBOL</name>
<organism evidence="1 2">
    <name type="scientific">Orbilia oligospora</name>
    <name type="common">Nematode-trapping fungus</name>
    <name type="synonym">Arthrobotrys oligospora</name>
    <dbReference type="NCBI Taxonomy" id="2813651"/>
    <lineage>
        <taxon>Eukaryota</taxon>
        <taxon>Fungi</taxon>
        <taxon>Dikarya</taxon>
        <taxon>Ascomycota</taxon>
        <taxon>Pezizomycotina</taxon>
        <taxon>Orbiliomycetes</taxon>
        <taxon>Orbiliales</taxon>
        <taxon>Orbiliaceae</taxon>
        <taxon>Orbilia</taxon>
    </lineage>
</organism>